<keyword evidence="6 7" id="KW-0472">Membrane</keyword>
<proteinExistence type="inferred from homology"/>
<feature type="transmembrane region" description="Helical" evidence="7">
    <location>
        <begin position="83"/>
        <end position="109"/>
    </location>
</feature>
<evidence type="ECO:0000256" key="3">
    <source>
        <dbReference type="ARBA" id="ARBA00022475"/>
    </source>
</evidence>
<feature type="transmembrane region" description="Helical" evidence="7">
    <location>
        <begin position="151"/>
        <end position="184"/>
    </location>
</feature>
<dbReference type="Proteomes" id="UP001555786">
    <property type="component" value="Unassembled WGS sequence"/>
</dbReference>
<accession>A0ABV3PHN9</accession>
<comment type="similarity">
    <text evidence="2">Belongs to the chromate ion transporter (CHR) (TC 2.A.51) family.</text>
</comment>
<name>A0ABV3PHN9_9HYPH</name>
<dbReference type="RefSeq" id="WP_367623283.1">
    <property type="nucleotide sequence ID" value="NZ_JBFNQD010000001.1"/>
</dbReference>
<evidence type="ECO:0000256" key="1">
    <source>
        <dbReference type="ARBA" id="ARBA00004651"/>
    </source>
</evidence>
<evidence type="ECO:0000256" key="2">
    <source>
        <dbReference type="ARBA" id="ARBA00005262"/>
    </source>
</evidence>
<feature type="transmembrane region" description="Helical" evidence="7">
    <location>
        <begin position="20"/>
        <end position="39"/>
    </location>
</feature>
<sequence length="187" mass="19646">MDAATPSLPVERRSPDIADLFGGFLTLGLIGFGGVLPLARRMIVEERGWLNAQEFADLLGLCQFLPGGNIINMSVAIGLRFRGVAGACAALLGLIAAPTAIVIGLGVLYDRFHADPHVHRLFAGLSAAAAGLLISMAIKVARPLRRDLAGILVACACFLAIAVLRLPLLATMLVLAPLGIFLAWRKA</sequence>
<keyword evidence="5 7" id="KW-1133">Transmembrane helix</keyword>
<organism evidence="8 9">
    <name type="scientific">Labrys neptuniae</name>
    <dbReference type="NCBI Taxonomy" id="376174"/>
    <lineage>
        <taxon>Bacteria</taxon>
        <taxon>Pseudomonadati</taxon>
        <taxon>Pseudomonadota</taxon>
        <taxon>Alphaproteobacteria</taxon>
        <taxon>Hyphomicrobiales</taxon>
        <taxon>Xanthobacteraceae</taxon>
        <taxon>Labrys</taxon>
    </lineage>
</organism>
<evidence type="ECO:0000256" key="7">
    <source>
        <dbReference type="SAM" id="Phobius"/>
    </source>
</evidence>
<keyword evidence="4 7" id="KW-0812">Transmembrane</keyword>
<dbReference type="EMBL" id="JBFNQD010000001">
    <property type="protein sequence ID" value="MEW9305130.1"/>
    <property type="molecule type" value="Genomic_DNA"/>
</dbReference>
<dbReference type="InterPro" id="IPR052518">
    <property type="entry name" value="CHR_Transporter"/>
</dbReference>
<gene>
    <name evidence="8" type="ORF">ABXS05_06260</name>
</gene>
<dbReference type="PANTHER" id="PTHR43663">
    <property type="entry name" value="CHROMATE TRANSPORT PROTEIN-RELATED"/>
    <property type="match status" value="1"/>
</dbReference>
<evidence type="ECO:0000313" key="9">
    <source>
        <dbReference type="Proteomes" id="UP001555786"/>
    </source>
</evidence>
<comment type="caution">
    <text evidence="8">The sequence shown here is derived from an EMBL/GenBank/DDBJ whole genome shotgun (WGS) entry which is preliminary data.</text>
</comment>
<comment type="subcellular location">
    <subcellularLocation>
        <location evidence="1">Cell membrane</location>
        <topology evidence="1">Multi-pass membrane protein</topology>
    </subcellularLocation>
</comment>
<dbReference type="PANTHER" id="PTHR43663:SF1">
    <property type="entry name" value="CHROMATE TRANSPORTER"/>
    <property type="match status" value="1"/>
</dbReference>
<evidence type="ECO:0000256" key="5">
    <source>
        <dbReference type="ARBA" id="ARBA00022989"/>
    </source>
</evidence>
<keyword evidence="3" id="KW-1003">Cell membrane</keyword>
<protein>
    <submittedName>
        <fullName evidence="8">Chromate transporter</fullName>
    </submittedName>
</protein>
<dbReference type="InterPro" id="IPR003370">
    <property type="entry name" value="Chromate_transpt"/>
</dbReference>
<evidence type="ECO:0000256" key="4">
    <source>
        <dbReference type="ARBA" id="ARBA00022692"/>
    </source>
</evidence>
<evidence type="ECO:0000256" key="6">
    <source>
        <dbReference type="ARBA" id="ARBA00023136"/>
    </source>
</evidence>
<dbReference type="Pfam" id="PF02417">
    <property type="entry name" value="Chromate_transp"/>
    <property type="match status" value="1"/>
</dbReference>
<keyword evidence="9" id="KW-1185">Reference proteome</keyword>
<feature type="transmembrane region" description="Helical" evidence="7">
    <location>
        <begin position="121"/>
        <end position="139"/>
    </location>
</feature>
<reference evidence="8 9" key="1">
    <citation type="submission" date="2024-07" db="EMBL/GenBank/DDBJ databases">
        <title>Description of Labrys sedimenti sp. nov., isolated from a diclofenac-degrading enrichment culture.</title>
        <authorList>
            <person name="Tancsics A."/>
            <person name="Csepanyi A."/>
        </authorList>
    </citation>
    <scope>NUCLEOTIDE SEQUENCE [LARGE SCALE GENOMIC DNA]</scope>
    <source>
        <strain evidence="8 9">LMG 23578</strain>
    </source>
</reference>
<evidence type="ECO:0000313" key="8">
    <source>
        <dbReference type="EMBL" id="MEW9305130.1"/>
    </source>
</evidence>